<comment type="caution">
    <text evidence="3">The sequence shown here is derived from an EMBL/GenBank/DDBJ whole genome shotgun (WGS) entry which is preliminary data.</text>
</comment>
<evidence type="ECO:0000313" key="4">
    <source>
        <dbReference type="Proteomes" id="UP001408356"/>
    </source>
</evidence>
<keyword evidence="2" id="KW-0732">Signal</keyword>
<keyword evidence="4" id="KW-1185">Reference proteome</keyword>
<evidence type="ECO:0000256" key="1">
    <source>
        <dbReference type="SAM" id="MobiDB-lite"/>
    </source>
</evidence>
<feature type="chain" id="PRO_5047286106" evidence="2">
    <location>
        <begin position="23"/>
        <end position="256"/>
    </location>
</feature>
<gene>
    <name evidence="3" type="ORF">SUNI508_13506</name>
</gene>
<organism evidence="3 4">
    <name type="scientific">Seiridium unicorne</name>
    <dbReference type="NCBI Taxonomy" id="138068"/>
    <lineage>
        <taxon>Eukaryota</taxon>
        <taxon>Fungi</taxon>
        <taxon>Dikarya</taxon>
        <taxon>Ascomycota</taxon>
        <taxon>Pezizomycotina</taxon>
        <taxon>Sordariomycetes</taxon>
        <taxon>Xylariomycetidae</taxon>
        <taxon>Amphisphaeriales</taxon>
        <taxon>Sporocadaceae</taxon>
        <taxon>Seiridium</taxon>
    </lineage>
</organism>
<sequence>MRFTQSLTSLFVTGLLTTSVLGATIGRPASRSVGANVIKRRDGLGKDAFEKMAKTTCEKHFRKRSILAARAGVDLREAKGAGPGEELDTDELSTCIGIVVTGTRKEGKTPDNHFMAHLVMDGSEEDTYGDLEDKVKDAKGDLNNLKGYITIADLSDNAMRHLIVENMKDDDSLFGDLGDDQYKGDIPDDADDVDPSKLSDDLVKENKSFYTDKYSSIKSKLKSFVGIAGETTHDPLQSNDMSSDGKGVVKVNGRQI</sequence>
<protein>
    <submittedName>
        <fullName evidence="3">Uncharacterized protein</fullName>
    </submittedName>
</protein>
<feature type="region of interest" description="Disordered" evidence="1">
    <location>
        <begin position="232"/>
        <end position="256"/>
    </location>
</feature>
<proteinExistence type="predicted"/>
<accession>A0ABR2VDM2</accession>
<feature type="signal peptide" evidence="2">
    <location>
        <begin position="1"/>
        <end position="22"/>
    </location>
</feature>
<name>A0ABR2VDM2_9PEZI</name>
<reference evidence="3 4" key="1">
    <citation type="journal article" date="2024" name="J. Plant Pathol.">
        <title>Sequence and assembly of the genome of Seiridium unicorne, isolate CBS 538.82, causal agent of cypress canker disease.</title>
        <authorList>
            <person name="Scali E."/>
            <person name="Rocca G.D."/>
            <person name="Danti R."/>
            <person name="Garbelotto M."/>
            <person name="Barberini S."/>
            <person name="Baroncelli R."/>
            <person name="Emiliani G."/>
        </authorList>
    </citation>
    <scope>NUCLEOTIDE SEQUENCE [LARGE SCALE GENOMIC DNA]</scope>
    <source>
        <strain evidence="3 4">BM-138-508</strain>
    </source>
</reference>
<evidence type="ECO:0000256" key="2">
    <source>
        <dbReference type="SAM" id="SignalP"/>
    </source>
</evidence>
<evidence type="ECO:0000313" key="3">
    <source>
        <dbReference type="EMBL" id="KAK9424723.1"/>
    </source>
</evidence>
<dbReference type="EMBL" id="JARVKF010000033">
    <property type="protein sequence ID" value="KAK9424723.1"/>
    <property type="molecule type" value="Genomic_DNA"/>
</dbReference>
<dbReference type="Proteomes" id="UP001408356">
    <property type="component" value="Unassembled WGS sequence"/>
</dbReference>